<dbReference type="EMBL" id="MT143984">
    <property type="protein sequence ID" value="QJA45033.1"/>
    <property type="molecule type" value="Genomic_DNA"/>
</dbReference>
<proteinExistence type="predicted"/>
<evidence type="ECO:0000313" key="2">
    <source>
        <dbReference type="EMBL" id="QJH94327.1"/>
    </source>
</evidence>
<dbReference type="AlphaFoldDB" id="A0A6H1ZAV4"/>
<dbReference type="EMBL" id="MT144599">
    <property type="protein sequence ID" value="QJH94327.1"/>
    <property type="molecule type" value="Genomic_DNA"/>
</dbReference>
<evidence type="ECO:0000313" key="1">
    <source>
        <dbReference type="EMBL" id="QJA45033.1"/>
    </source>
</evidence>
<protein>
    <submittedName>
        <fullName evidence="1">Uncharacterized protein</fullName>
    </submittedName>
</protein>
<organism evidence="1">
    <name type="scientific">viral metagenome</name>
    <dbReference type="NCBI Taxonomy" id="1070528"/>
    <lineage>
        <taxon>unclassified sequences</taxon>
        <taxon>metagenomes</taxon>
        <taxon>organismal metagenomes</taxon>
    </lineage>
</organism>
<gene>
    <name evidence="1" type="ORF">TM448A00171_0052</name>
    <name evidence="2" type="ORF">TM448B00200_0034</name>
</gene>
<name>A0A6H1ZAV4_9ZZZZ</name>
<sequence length="77" mass="8531">MGVYDTIIFHCPNCGVTLDAQSKSGACLLEEYTLENVPFEVALNANRHAPFNCDCGKSWELDMNWAGLKVIPAKKIK</sequence>
<reference evidence="1" key="1">
    <citation type="submission" date="2020-03" db="EMBL/GenBank/DDBJ databases">
        <title>The deep terrestrial virosphere.</title>
        <authorList>
            <person name="Holmfeldt K."/>
            <person name="Nilsson E."/>
            <person name="Simone D."/>
            <person name="Lopez-Fernandez M."/>
            <person name="Wu X."/>
            <person name="de Brujin I."/>
            <person name="Lundin D."/>
            <person name="Andersson A."/>
            <person name="Bertilsson S."/>
            <person name="Dopson M."/>
        </authorList>
    </citation>
    <scope>NUCLEOTIDE SEQUENCE</scope>
    <source>
        <strain evidence="1">TM448A00171</strain>
        <strain evidence="2">TM448B00200</strain>
    </source>
</reference>
<accession>A0A6H1ZAV4</accession>